<proteinExistence type="predicted"/>
<keyword evidence="2" id="KW-1185">Reference proteome</keyword>
<evidence type="ECO:0000313" key="1">
    <source>
        <dbReference type="EMBL" id="MEA5362024.1"/>
    </source>
</evidence>
<dbReference type="RefSeq" id="WP_323329510.1">
    <property type="nucleotide sequence ID" value="NZ_JAYFSI010000004.1"/>
</dbReference>
<dbReference type="EMBL" id="JAYFSI010000004">
    <property type="protein sequence ID" value="MEA5362024.1"/>
    <property type="molecule type" value="Genomic_DNA"/>
</dbReference>
<dbReference type="Proteomes" id="UP001304298">
    <property type="component" value="Unassembled WGS sequence"/>
</dbReference>
<gene>
    <name evidence="1" type="ORF">VA596_20990</name>
</gene>
<evidence type="ECO:0000313" key="2">
    <source>
        <dbReference type="Proteomes" id="UP001304298"/>
    </source>
</evidence>
<sequence>METLFTIAVVVVVAAIAAALWWRSHRKFVASQEGHWFKAFAAEQGGTFHSGLPGDAGPAPTFGVVHPAGRPLAEWPRETWVEFRHRDRPVIGIDDQESYRHFDDHVYFRDTHVTQVQVPPCPELRIVPGRAMTMPTLPPDSRLEGELVRWLAANPRFAQRDVVVEHGSARTWGQGCATRQHLVAEADYLVDLAGSLPAALWAHSPR</sequence>
<reference evidence="1 2" key="1">
    <citation type="submission" date="2023-12" db="EMBL/GenBank/DDBJ databases">
        <title>Amycolatopsis sp. V23-08.</title>
        <authorList>
            <person name="Somphong A."/>
        </authorList>
    </citation>
    <scope>NUCLEOTIDE SEQUENCE [LARGE SCALE GENOMIC DNA]</scope>
    <source>
        <strain evidence="1 2">V23-08</strain>
    </source>
</reference>
<organism evidence="1 2">
    <name type="scientific">Amycolatopsis heterodermiae</name>
    <dbReference type="NCBI Taxonomy" id="3110235"/>
    <lineage>
        <taxon>Bacteria</taxon>
        <taxon>Bacillati</taxon>
        <taxon>Actinomycetota</taxon>
        <taxon>Actinomycetes</taxon>
        <taxon>Pseudonocardiales</taxon>
        <taxon>Pseudonocardiaceae</taxon>
        <taxon>Amycolatopsis</taxon>
    </lineage>
</organism>
<accession>A0ABU5R886</accession>
<protein>
    <submittedName>
        <fullName evidence="1">Uncharacterized protein</fullName>
    </submittedName>
</protein>
<comment type="caution">
    <text evidence="1">The sequence shown here is derived from an EMBL/GenBank/DDBJ whole genome shotgun (WGS) entry which is preliminary data.</text>
</comment>
<name>A0ABU5R886_9PSEU</name>